<sequence length="102" mass="11694">MIEIDVSGTYPPICRLSVPEERSQDVPVLIPAAASIQAEVLVRTGRLHQAYSAMSHKCLMTSPFWAEYMWDFFRSEITFKQLYSLLTSLKLSVYQCRTHLPP</sequence>
<evidence type="ECO:0000313" key="2">
    <source>
        <dbReference type="Proteomes" id="UP001283361"/>
    </source>
</evidence>
<gene>
    <name evidence="1" type="ORF">RRG08_003657</name>
</gene>
<keyword evidence="2" id="KW-1185">Reference proteome</keyword>
<accession>A0AAE1E523</accession>
<evidence type="ECO:0000313" key="1">
    <source>
        <dbReference type="EMBL" id="KAK3794506.1"/>
    </source>
</evidence>
<proteinExistence type="predicted"/>
<dbReference type="Proteomes" id="UP001283361">
    <property type="component" value="Unassembled WGS sequence"/>
</dbReference>
<reference evidence="1" key="1">
    <citation type="journal article" date="2023" name="G3 (Bethesda)">
        <title>A reference genome for the long-term kleptoplast-retaining sea slug Elysia crispata morphotype clarki.</title>
        <authorList>
            <person name="Eastman K.E."/>
            <person name="Pendleton A.L."/>
            <person name="Shaikh M.A."/>
            <person name="Suttiyut T."/>
            <person name="Ogas R."/>
            <person name="Tomko P."/>
            <person name="Gavelis G."/>
            <person name="Widhalm J.R."/>
            <person name="Wisecaver J.H."/>
        </authorList>
    </citation>
    <scope>NUCLEOTIDE SEQUENCE</scope>
    <source>
        <strain evidence="1">ECLA1</strain>
    </source>
</reference>
<comment type="caution">
    <text evidence="1">The sequence shown here is derived from an EMBL/GenBank/DDBJ whole genome shotgun (WGS) entry which is preliminary data.</text>
</comment>
<dbReference type="EMBL" id="JAWDGP010001105">
    <property type="protein sequence ID" value="KAK3794506.1"/>
    <property type="molecule type" value="Genomic_DNA"/>
</dbReference>
<protein>
    <submittedName>
        <fullName evidence="1">Uncharacterized protein</fullName>
    </submittedName>
</protein>
<name>A0AAE1E523_9GAST</name>
<organism evidence="1 2">
    <name type="scientific">Elysia crispata</name>
    <name type="common">lettuce slug</name>
    <dbReference type="NCBI Taxonomy" id="231223"/>
    <lineage>
        <taxon>Eukaryota</taxon>
        <taxon>Metazoa</taxon>
        <taxon>Spiralia</taxon>
        <taxon>Lophotrochozoa</taxon>
        <taxon>Mollusca</taxon>
        <taxon>Gastropoda</taxon>
        <taxon>Heterobranchia</taxon>
        <taxon>Euthyneura</taxon>
        <taxon>Panpulmonata</taxon>
        <taxon>Sacoglossa</taxon>
        <taxon>Placobranchoidea</taxon>
        <taxon>Plakobranchidae</taxon>
        <taxon>Elysia</taxon>
    </lineage>
</organism>
<dbReference type="AlphaFoldDB" id="A0AAE1E523"/>